<dbReference type="AlphaFoldDB" id="A0A4U8VWY6"/>
<gene>
    <name evidence="1" type="ORF">NCTC10797_00924</name>
</gene>
<evidence type="ECO:0000313" key="1">
    <source>
        <dbReference type="EMBL" id="VFA97165.1"/>
    </source>
</evidence>
<dbReference type="SUPFAM" id="SSF54593">
    <property type="entry name" value="Glyoxalase/Bleomycin resistance protein/Dihydroxybiphenyl dioxygenase"/>
    <property type="match status" value="1"/>
</dbReference>
<dbReference type="InterPro" id="IPR029068">
    <property type="entry name" value="Glyas_Bleomycin-R_OHBP_Dase"/>
</dbReference>
<organism evidence="1 2">
    <name type="scientific">Nocardia cyriacigeorgica</name>
    <dbReference type="NCBI Taxonomy" id="135487"/>
    <lineage>
        <taxon>Bacteria</taxon>
        <taxon>Bacillati</taxon>
        <taxon>Actinomycetota</taxon>
        <taxon>Actinomycetes</taxon>
        <taxon>Mycobacteriales</taxon>
        <taxon>Nocardiaceae</taxon>
        <taxon>Nocardia</taxon>
    </lineage>
</organism>
<reference evidence="1 2" key="1">
    <citation type="submission" date="2019-02" db="EMBL/GenBank/DDBJ databases">
        <authorList>
            <consortium name="Pathogen Informatics"/>
        </authorList>
    </citation>
    <scope>NUCLEOTIDE SEQUENCE [LARGE SCALE GENOMIC DNA]</scope>
    <source>
        <strain evidence="1 2">3012STDY6756504</strain>
    </source>
</reference>
<accession>A0A4U8VWY6</accession>
<dbReference type="Proteomes" id="UP000290439">
    <property type="component" value="Chromosome"/>
</dbReference>
<protein>
    <recommendedName>
        <fullName evidence="3">VOC family protein</fullName>
    </recommendedName>
</protein>
<sequence length="166" mass="18213">MTDHYDAFEISPVPVPGPDAEPPELYRGIYGMPMFVTAPTPDMAASVDFWVRGLGFMDFFTAPGHVTHLRRWAFQDVLLVPGERAGDTAGPTASFSCVLSQIEGIAAACEQLVPGSTTGPRQMPWNSVELEVRTPENTRVIMTAARPWDPDSAEARHLRDIGITRE</sequence>
<name>A0A4U8VWY6_9NOCA</name>
<evidence type="ECO:0008006" key="3">
    <source>
        <dbReference type="Google" id="ProtNLM"/>
    </source>
</evidence>
<proteinExistence type="predicted"/>
<dbReference type="RefSeq" id="WP_130916115.1">
    <property type="nucleotide sequence ID" value="NZ_JADLPI010000013.1"/>
</dbReference>
<evidence type="ECO:0000313" key="2">
    <source>
        <dbReference type="Proteomes" id="UP000290439"/>
    </source>
</evidence>
<dbReference type="Gene3D" id="3.10.180.10">
    <property type="entry name" value="2,3-Dihydroxybiphenyl 1,2-Dioxygenase, domain 1"/>
    <property type="match status" value="1"/>
</dbReference>
<dbReference type="EMBL" id="LR215973">
    <property type="protein sequence ID" value="VFA97165.1"/>
    <property type="molecule type" value="Genomic_DNA"/>
</dbReference>